<sequence length="541" mass="62416">MNMKKILNFILLALIMFQLLSCSNNKDYVEMIPADIDFVIQINPKSIAKKGNFENIEQYNLAKLALTEINNADPALKEMISLIKKSPTDAGVDIISPIYIFGKKLNNKLIVTLAMNMNDKSEFEAQLKTIYKSVYKQDISFVDENNYTFIKGNKKPYLAWNKKQFMFIAGEYGTPTSDLNSFFEDLIKNENSLIDNISFADFLKNTQDVNIWYTGNFTKYFSNKTNPSENNLDFSKSAWATYLSFNDDNISFTQKFHPDPATKIELEKRPMWKSKINTDFYKYFPERSYANISIGAYPANTRYILNNKNIISDFLNEYTIDYTILENSFEGEALFSIYDFESAKSFSVNDYFGKKETFEKTIIIPQFILAGRMKNKDFYNHFISNFGKGIVSHGNYHSLKINTNQSIYFSFNNNIMFVTNNQIQVNNFALNRVSKNNFIQSPFSSGAKNSMFANVNLNLEDYPNDVKNYFIKNSPIPITNEMEKFISQFSKIEFKVTDEYTKTGNLQLKKSDVNSLETILLFLDQTYSVYSNPGILSNGSN</sequence>
<name>A0A3L9MH83_9FLAO</name>
<evidence type="ECO:0000256" key="1">
    <source>
        <dbReference type="SAM" id="SignalP"/>
    </source>
</evidence>
<accession>A0A3L9MH83</accession>
<feature type="chain" id="PRO_5018201865" evidence="1">
    <location>
        <begin position="27"/>
        <end position="541"/>
    </location>
</feature>
<dbReference type="AlphaFoldDB" id="A0A3L9MH83"/>
<keyword evidence="3" id="KW-1185">Reference proteome</keyword>
<gene>
    <name evidence="2" type="ORF">EAH69_02425</name>
</gene>
<protein>
    <submittedName>
        <fullName evidence="2">DUF4836 family protein</fullName>
    </submittedName>
</protein>
<evidence type="ECO:0000313" key="3">
    <source>
        <dbReference type="Proteomes" id="UP000275348"/>
    </source>
</evidence>
<dbReference type="InterPro" id="IPR032276">
    <property type="entry name" value="DUF4836"/>
</dbReference>
<feature type="signal peptide" evidence="1">
    <location>
        <begin position="1"/>
        <end position="26"/>
    </location>
</feature>
<dbReference type="EMBL" id="RDOJ01000002">
    <property type="protein sequence ID" value="RLZ12383.1"/>
    <property type="molecule type" value="Genomic_DNA"/>
</dbReference>
<comment type="caution">
    <text evidence="2">The sequence shown here is derived from an EMBL/GenBank/DDBJ whole genome shotgun (WGS) entry which is preliminary data.</text>
</comment>
<reference evidence="2 3" key="1">
    <citation type="submission" date="2018-10" db="EMBL/GenBank/DDBJ databases">
        <authorList>
            <person name="Chen X."/>
        </authorList>
    </citation>
    <scope>NUCLEOTIDE SEQUENCE [LARGE SCALE GENOMIC DNA]</scope>
    <source>
        <strain evidence="2 3">YIM 102668</strain>
    </source>
</reference>
<proteinExistence type="predicted"/>
<dbReference type="Proteomes" id="UP000275348">
    <property type="component" value="Unassembled WGS sequence"/>
</dbReference>
<keyword evidence="1" id="KW-0732">Signal</keyword>
<evidence type="ECO:0000313" key="2">
    <source>
        <dbReference type="EMBL" id="RLZ12383.1"/>
    </source>
</evidence>
<dbReference type="Pfam" id="PF16120">
    <property type="entry name" value="DUF4836"/>
    <property type="match status" value="1"/>
</dbReference>
<organism evidence="2 3">
    <name type="scientific">Faecalibacter macacae</name>
    <dbReference type="NCBI Taxonomy" id="1859289"/>
    <lineage>
        <taxon>Bacteria</taxon>
        <taxon>Pseudomonadati</taxon>
        <taxon>Bacteroidota</taxon>
        <taxon>Flavobacteriia</taxon>
        <taxon>Flavobacteriales</taxon>
        <taxon>Weeksellaceae</taxon>
        <taxon>Faecalibacter</taxon>
    </lineage>
</organism>